<dbReference type="EMBL" id="CM042043">
    <property type="protein sequence ID" value="KAI3695245.1"/>
    <property type="molecule type" value="Genomic_DNA"/>
</dbReference>
<name>A0ACB8ZGK4_9ASTR</name>
<sequence length="471" mass="52574">MVVLLINLILTSRFLMYMLEISSSTRTANKATIKAGTKETQLAEKIAEVMGRAPRQIPSDTKLNPQYQGASSSDSRNAYVSQVSTLKSGKVYNKVTSASPDVEAVVVDLGEDVVTQGVGVDNNTIPYPSALLEPSKKSVTKRGPQQDELWDMFKQVKINLPLLDAISELKINKVLLDLGASVSILPGSIVDMAFGNRRLRLKIFANAIPFPINGECFIADVVEGCRPHENEGETLEPCIVCDRKQEEYEHEMKEEEAQVEVYALRERVPNWSLQEQMLMKVLIAHKKAIGWTIADLKGISPTIVMHKIVTEEGAKPARYAQRRLNPNTREVVKKEVLKWLDVGIIYPISDSSWVSFTQTMPKKAGIQVTKGDSGEEIATRPVTGWRICIDYRKLNVATSKDHFPLPFIDQIIEKLAGQKFYCFLDGYSGYNQIAIHPEDQQKTTFTCPYGTFAFRQCLSAYATLRPPVNGA</sequence>
<evidence type="ECO:0000313" key="1">
    <source>
        <dbReference type="EMBL" id="KAI3695245.1"/>
    </source>
</evidence>
<proteinExistence type="predicted"/>
<accession>A0ACB8ZGK4</accession>
<dbReference type="Proteomes" id="UP001056120">
    <property type="component" value="Linkage Group LG26"/>
</dbReference>
<organism evidence="1 2">
    <name type="scientific">Smallanthus sonchifolius</name>
    <dbReference type="NCBI Taxonomy" id="185202"/>
    <lineage>
        <taxon>Eukaryota</taxon>
        <taxon>Viridiplantae</taxon>
        <taxon>Streptophyta</taxon>
        <taxon>Embryophyta</taxon>
        <taxon>Tracheophyta</taxon>
        <taxon>Spermatophyta</taxon>
        <taxon>Magnoliopsida</taxon>
        <taxon>eudicotyledons</taxon>
        <taxon>Gunneridae</taxon>
        <taxon>Pentapetalae</taxon>
        <taxon>asterids</taxon>
        <taxon>campanulids</taxon>
        <taxon>Asterales</taxon>
        <taxon>Asteraceae</taxon>
        <taxon>Asteroideae</taxon>
        <taxon>Heliantheae alliance</taxon>
        <taxon>Millerieae</taxon>
        <taxon>Smallanthus</taxon>
    </lineage>
</organism>
<reference evidence="2" key="1">
    <citation type="journal article" date="2022" name="Mol. Ecol. Resour.">
        <title>The genomes of chicory, endive, great burdock and yacon provide insights into Asteraceae palaeo-polyploidization history and plant inulin production.</title>
        <authorList>
            <person name="Fan W."/>
            <person name="Wang S."/>
            <person name="Wang H."/>
            <person name="Wang A."/>
            <person name="Jiang F."/>
            <person name="Liu H."/>
            <person name="Zhao H."/>
            <person name="Xu D."/>
            <person name="Zhang Y."/>
        </authorList>
    </citation>
    <scope>NUCLEOTIDE SEQUENCE [LARGE SCALE GENOMIC DNA]</scope>
    <source>
        <strain evidence="2">cv. Yunnan</strain>
    </source>
</reference>
<protein>
    <submittedName>
        <fullName evidence="1">Uncharacterized protein</fullName>
    </submittedName>
</protein>
<keyword evidence="2" id="KW-1185">Reference proteome</keyword>
<comment type="caution">
    <text evidence="1">The sequence shown here is derived from an EMBL/GenBank/DDBJ whole genome shotgun (WGS) entry which is preliminary data.</text>
</comment>
<gene>
    <name evidence="1" type="ORF">L1987_78237</name>
</gene>
<evidence type="ECO:0000313" key="2">
    <source>
        <dbReference type="Proteomes" id="UP001056120"/>
    </source>
</evidence>
<reference evidence="1 2" key="2">
    <citation type="journal article" date="2022" name="Mol. Ecol. Resour.">
        <title>The genomes of chicory, endive, great burdock and yacon provide insights into Asteraceae paleo-polyploidization history and plant inulin production.</title>
        <authorList>
            <person name="Fan W."/>
            <person name="Wang S."/>
            <person name="Wang H."/>
            <person name="Wang A."/>
            <person name="Jiang F."/>
            <person name="Liu H."/>
            <person name="Zhao H."/>
            <person name="Xu D."/>
            <person name="Zhang Y."/>
        </authorList>
    </citation>
    <scope>NUCLEOTIDE SEQUENCE [LARGE SCALE GENOMIC DNA]</scope>
    <source>
        <strain evidence="2">cv. Yunnan</strain>
        <tissue evidence="1">Leaves</tissue>
    </source>
</reference>